<evidence type="ECO:0000256" key="1">
    <source>
        <dbReference type="SAM" id="MobiDB-lite"/>
    </source>
</evidence>
<dbReference type="Proteomes" id="UP001221898">
    <property type="component" value="Unassembled WGS sequence"/>
</dbReference>
<keyword evidence="3" id="KW-1185">Reference proteome</keyword>
<feature type="compositionally biased region" description="Basic and acidic residues" evidence="1">
    <location>
        <begin position="100"/>
        <end position="111"/>
    </location>
</feature>
<evidence type="ECO:0000313" key="3">
    <source>
        <dbReference type="Proteomes" id="UP001221898"/>
    </source>
</evidence>
<feature type="region of interest" description="Disordered" evidence="1">
    <location>
        <begin position="75"/>
        <end position="118"/>
    </location>
</feature>
<reference evidence="2" key="1">
    <citation type="journal article" date="2023" name="Science">
        <title>Genome structures resolve the early diversification of teleost fishes.</title>
        <authorList>
            <person name="Parey E."/>
            <person name="Louis A."/>
            <person name="Montfort J."/>
            <person name="Bouchez O."/>
            <person name="Roques C."/>
            <person name="Iampietro C."/>
            <person name="Lluch J."/>
            <person name="Castinel A."/>
            <person name="Donnadieu C."/>
            <person name="Desvignes T."/>
            <person name="Floi Bucao C."/>
            <person name="Jouanno E."/>
            <person name="Wen M."/>
            <person name="Mejri S."/>
            <person name="Dirks R."/>
            <person name="Jansen H."/>
            <person name="Henkel C."/>
            <person name="Chen W.J."/>
            <person name="Zahm M."/>
            <person name="Cabau C."/>
            <person name="Klopp C."/>
            <person name="Thompson A.W."/>
            <person name="Robinson-Rechavi M."/>
            <person name="Braasch I."/>
            <person name="Lecointre G."/>
            <person name="Bobe J."/>
            <person name="Postlethwait J.H."/>
            <person name="Berthelot C."/>
            <person name="Roest Crollius H."/>
            <person name="Guiguen Y."/>
        </authorList>
    </citation>
    <scope>NUCLEOTIDE SEQUENCE</scope>
    <source>
        <strain evidence="2">NC1722</strain>
    </source>
</reference>
<name>A0AAD7T890_9TELE</name>
<evidence type="ECO:0000313" key="2">
    <source>
        <dbReference type="EMBL" id="KAJ8415717.1"/>
    </source>
</evidence>
<proteinExistence type="predicted"/>
<sequence length="230" mass="23985">MVPASLKTVSSGRMASLTYCSSSWAQGAELGAGCGSRGSEGVGAEVEAAWCEAVASSLAAFHRRAPRAMCRASAGRGVGRAGGRGGGGPGALGGPASSARLREENRHKDWESSGPRPQLNQQDCILPWEESYYWLGPLGVTPEPGALWATRLPGGGLHVGEAVREITPWHPGALQATRTASTVPRATSARWLAGSNAMTSSLAAGKNDLSDWHHMTRGQLKQEGGRRTSN</sequence>
<comment type="caution">
    <text evidence="2">The sequence shown here is derived from an EMBL/GenBank/DDBJ whole genome shotgun (WGS) entry which is preliminary data.</text>
</comment>
<organism evidence="2 3">
    <name type="scientific">Aldrovandia affinis</name>
    <dbReference type="NCBI Taxonomy" id="143900"/>
    <lineage>
        <taxon>Eukaryota</taxon>
        <taxon>Metazoa</taxon>
        <taxon>Chordata</taxon>
        <taxon>Craniata</taxon>
        <taxon>Vertebrata</taxon>
        <taxon>Euteleostomi</taxon>
        <taxon>Actinopterygii</taxon>
        <taxon>Neopterygii</taxon>
        <taxon>Teleostei</taxon>
        <taxon>Notacanthiformes</taxon>
        <taxon>Halosauridae</taxon>
        <taxon>Aldrovandia</taxon>
    </lineage>
</organism>
<feature type="compositionally biased region" description="Gly residues" evidence="1">
    <location>
        <begin position="76"/>
        <end position="93"/>
    </location>
</feature>
<dbReference type="AlphaFoldDB" id="A0AAD7T890"/>
<protein>
    <submittedName>
        <fullName evidence="2">Uncharacterized protein</fullName>
    </submittedName>
</protein>
<dbReference type="EMBL" id="JAINUG010000008">
    <property type="protein sequence ID" value="KAJ8415717.1"/>
    <property type="molecule type" value="Genomic_DNA"/>
</dbReference>
<gene>
    <name evidence="2" type="ORF">AAFF_G00402740</name>
</gene>
<accession>A0AAD7T890</accession>